<dbReference type="GO" id="GO:0070897">
    <property type="term" value="P:transcription preinitiation complex assembly"/>
    <property type="evidence" value="ECO:0007669"/>
    <property type="project" value="InterPro"/>
</dbReference>
<name>A0A1H6R195_9EURY</name>
<dbReference type="Gene3D" id="1.10.472.170">
    <property type="match status" value="1"/>
</dbReference>
<keyword evidence="13" id="KW-1185">Reference proteome</keyword>
<dbReference type="InterPro" id="IPR013763">
    <property type="entry name" value="Cyclin-like_dom"/>
</dbReference>
<dbReference type="SMART" id="SM00385">
    <property type="entry name" value="CYCLIN"/>
    <property type="match status" value="2"/>
</dbReference>
<evidence type="ECO:0000256" key="7">
    <source>
        <dbReference type="ARBA" id="ARBA00023015"/>
    </source>
</evidence>
<keyword evidence="6 9" id="KW-0862">Zinc</keyword>
<proteinExistence type="inferred from homology"/>
<keyword evidence="8 9" id="KW-0804">Transcription</keyword>
<evidence type="ECO:0000256" key="1">
    <source>
        <dbReference type="ARBA" id="ARBA00010857"/>
    </source>
</evidence>
<evidence type="ECO:0000256" key="6">
    <source>
        <dbReference type="ARBA" id="ARBA00022833"/>
    </source>
</evidence>
<dbReference type="HAMAP" id="MF_00383">
    <property type="entry name" value="TF2B_arch"/>
    <property type="match status" value="1"/>
</dbReference>
<evidence type="ECO:0000256" key="2">
    <source>
        <dbReference type="ARBA" id="ARBA00013932"/>
    </source>
</evidence>
<dbReference type="STRING" id="1073996.SAMN05444271_101219"/>
<dbReference type="Pfam" id="PF08271">
    <property type="entry name" value="Zn_Ribbon_TF"/>
    <property type="match status" value="1"/>
</dbReference>
<organism evidence="12 13">
    <name type="scientific">Halohasta litchfieldiae</name>
    <dbReference type="NCBI Taxonomy" id="1073996"/>
    <lineage>
        <taxon>Archaea</taxon>
        <taxon>Methanobacteriati</taxon>
        <taxon>Methanobacteriota</taxon>
        <taxon>Stenosarchaea group</taxon>
        <taxon>Halobacteria</taxon>
        <taxon>Halobacteriales</taxon>
        <taxon>Haloferacaceae</taxon>
        <taxon>Halohasta</taxon>
    </lineage>
</organism>
<dbReference type="InterPro" id="IPR023484">
    <property type="entry name" value="TFIIB_arc"/>
</dbReference>
<dbReference type="GO" id="GO:0017025">
    <property type="term" value="F:TBP-class protein binding"/>
    <property type="evidence" value="ECO:0007669"/>
    <property type="project" value="InterPro"/>
</dbReference>
<dbReference type="PANTHER" id="PTHR11618">
    <property type="entry name" value="TRANSCRIPTION INITIATION FACTOR IIB-RELATED"/>
    <property type="match status" value="1"/>
</dbReference>
<dbReference type="GO" id="GO:0003743">
    <property type="term" value="F:translation initiation factor activity"/>
    <property type="evidence" value="ECO:0007669"/>
    <property type="project" value="UniProtKB-KW"/>
</dbReference>
<dbReference type="OrthoDB" id="7429at2157"/>
<dbReference type="PROSITE" id="PS51134">
    <property type="entry name" value="ZF_TFIIB"/>
    <property type="match status" value="1"/>
</dbReference>
<dbReference type="Proteomes" id="UP000198888">
    <property type="component" value="Unassembled WGS sequence"/>
</dbReference>
<feature type="binding site" evidence="9">
    <location>
        <position position="24"/>
    </location>
    <ligand>
        <name>Zn(2+)</name>
        <dbReference type="ChEBI" id="CHEBI:29105"/>
    </ligand>
</feature>
<keyword evidence="12" id="KW-0396">Initiation factor</keyword>
<evidence type="ECO:0000313" key="12">
    <source>
        <dbReference type="EMBL" id="SEI49601.1"/>
    </source>
</evidence>
<evidence type="ECO:0000259" key="11">
    <source>
        <dbReference type="PROSITE" id="PS51134"/>
    </source>
</evidence>
<dbReference type="GeneID" id="35002532"/>
<evidence type="ECO:0000313" key="13">
    <source>
        <dbReference type="Proteomes" id="UP000198888"/>
    </source>
</evidence>
<dbReference type="PANTHER" id="PTHR11618:SF13">
    <property type="entry name" value="TRANSCRIPTION INITIATION FACTOR IIB"/>
    <property type="match status" value="1"/>
</dbReference>
<keyword evidence="3 9" id="KW-0479">Metal-binding</keyword>
<gene>
    <name evidence="9" type="primary">tfb</name>
    <name evidence="12" type="ORF">SAMN05444271_101219</name>
</gene>
<dbReference type="InterPro" id="IPR023486">
    <property type="entry name" value="TFIIB_CS"/>
</dbReference>
<dbReference type="EMBL" id="FNYR01000001">
    <property type="protein sequence ID" value="SEI49601.1"/>
    <property type="molecule type" value="Genomic_DNA"/>
</dbReference>
<feature type="binding site" evidence="9">
    <location>
        <position position="8"/>
    </location>
    <ligand>
        <name>Zn(2+)</name>
        <dbReference type="ChEBI" id="CHEBI:29105"/>
    </ligand>
</feature>
<dbReference type="InterPro" id="IPR013137">
    <property type="entry name" value="Znf_TFIIB"/>
</dbReference>
<dbReference type="InterPro" id="IPR036915">
    <property type="entry name" value="Cyclin-like_sf"/>
</dbReference>
<evidence type="ECO:0000256" key="3">
    <source>
        <dbReference type="ARBA" id="ARBA00022723"/>
    </source>
</evidence>
<dbReference type="PROSITE" id="PS00782">
    <property type="entry name" value="TFIIB"/>
    <property type="match status" value="2"/>
</dbReference>
<evidence type="ECO:0000256" key="5">
    <source>
        <dbReference type="ARBA" id="ARBA00022771"/>
    </source>
</evidence>
<dbReference type="InterPro" id="IPR013150">
    <property type="entry name" value="TFIIB_cyclin"/>
</dbReference>
<dbReference type="GO" id="GO:0097550">
    <property type="term" value="C:transcription preinitiation complex"/>
    <property type="evidence" value="ECO:0007669"/>
    <property type="project" value="TreeGrafter"/>
</dbReference>
<dbReference type="SUPFAM" id="SSF47954">
    <property type="entry name" value="Cyclin-like"/>
    <property type="match status" value="2"/>
</dbReference>
<dbReference type="RefSeq" id="WP_089670717.1">
    <property type="nucleotide sequence ID" value="NZ_CP024845.1"/>
</dbReference>
<keyword evidence="7 9" id="KW-0805">Transcription regulation</keyword>
<feature type="binding site" evidence="9">
    <location>
        <position position="11"/>
    </location>
    <ligand>
        <name>Zn(2+)</name>
        <dbReference type="ChEBI" id="CHEBI:29105"/>
    </ligand>
</feature>
<keyword evidence="4 9" id="KW-0677">Repeat</keyword>
<protein>
    <recommendedName>
        <fullName evidence="2 9">Transcription initiation factor IIB</fullName>
        <shortName evidence="9">TFIIB</shortName>
    </recommendedName>
</protein>
<sequence>MPSTSARCPDCGSAIYTDSDEQLCEDCGLVVETDRLDRGPEWRSFADDETNPKRTGSPLTVARHDRGLSTEIGYSSDLTAAKRRQFVRLRRQHNRARMGDKRTRNQVHAFTRIKHIVSNKSLPTQVRDHACSLFRSAQNEDLLRGRSIEGFVAACLYAACRLESISRTIDEITEASHSSREEFQAAYDALNRDLGLPVEPTHPREYLPRYADRLDLSSGIERRARELVDRTEKEGILNGRNPSGVAAACLYAAAKENDADLTQSEAASVASVTPVTLRTTYQELGS</sequence>
<dbReference type="InterPro" id="IPR000812">
    <property type="entry name" value="TFIIB"/>
</dbReference>
<accession>A0A2H4Q299</accession>
<feature type="binding site" evidence="9">
    <location>
        <position position="27"/>
    </location>
    <ligand>
        <name>Zn(2+)</name>
        <dbReference type="ChEBI" id="CHEBI:29105"/>
    </ligand>
</feature>
<dbReference type="Pfam" id="PF00382">
    <property type="entry name" value="TFIIB"/>
    <property type="match status" value="2"/>
</dbReference>
<comment type="similarity">
    <text evidence="1 9">Belongs to the TFIIB family.</text>
</comment>
<dbReference type="KEGG" id="hae:halTADL_1746"/>
<evidence type="ECO:0000256" key="4">
    <source>
        <dbReference type="ARBA" id="ARBA00022737"/>
    </source>
</evidence>
<evidence type="ECO:0000256" key="8">
    <source>
        <dbReference type="ARBA" id="ARBA00023163"/>
    </source>
</evidence>
<keyword evidence="5 10" id="KW-0863">Zinc-finger</keyword>
<evidence type="ECO:0000256" key="10">
    <source>
        <dbReference type="PROSITE-ProRule" id="PRU00469"/>
    </source>
</evidence>
<feature type="repeat" description="1" evidence="9">
    <location>
        <begin position="111"/>
        <end position="194"/>
    </location>
</feature>
<dbReference type="AlphaFoldDB" id="A0A1H6R195"/>
<dbReference type="GO" id="GO:0003700">
    <property type="term" value="F:DNA-binding transcription factor activity"/>
    <property type="evidence" value="ECO:0007669"/>
    <property type="project" value="UniProtKB-UniRule"/>
</dbReference>
<comment type="caution">
    <text evidence="9">Lacks conserved residue(s) required for the propagation of feature annotation.</text>
</comment>
<dbReference type="PRINTS" id="PR00685">
    <property type="entry name" value="TIFACTORIIB"/>
</dbReference>
<evidence type="ECO:0000256" key="9">
    <source>
        <dbReference type="HAMAP-Rule" id="MF_00383"/>
    </source>
</evidence>
<dbReference type="GO" id="GO:0008270">
    <property type="term" value="F:zinc ion binding"/>
    <property type="evidence" value="ECO:0007669"/>
    <property type="project" value="UniProtKB-UniRule"/>
</dbReference>
<comment type="function">
    <text evidence="9">Stabilizes TBP binding to an archaeal box-A promoter. Also responsible for recruiting RNA polymerase II to the pre-initiation complex (DNA-TBP-TFIIB).</text>
</comment>
<reference evidence="12 13" key="1">
    <citation type="submission" date="2016-10" db="EMBL/GenBank/DDBJ databases">
        <authorList>
            <person name="de Groot N.N."/>
        </authorList>
    </citation>
    <scope>NUCLEOTIDE SEQUENCE [LARGE SCALE GENOMIC DNA]</scope>
    <source>
        <strain evidence="12 13">DSM 22187</strain>
    </source>
</reference>
<accession>A0A1H6R195</accession>
<dbReference type="Gene3D" id="1.10.472.10">
    <property type="entry name" value="Cyclin-like"/>
    <property type="match status" value="1"/>
</dbReference>
<feature type="domain" description="TFIIB-type" evidence="11">
    <location>
        <begin position="4"/>
        <end position="32"/>
    </location>
</feature>
<keyword evidence="12" id="KW-0648">Protein biosynthesis</keyword>
<dbReference type="SUPFAM" id="SSF57783">
    <property type="entry name" value="Zinc beta-ribbon"/>
    <property type="match status" value="1"/>
</dbReference>